<dbReference type="PANTHER" id="PTHR24353">
    <property type="entry name" value="CYCLIC NUCLEOTIDE-DEPENDENT PROTEIN KINASE"/>
    <property type="match status" value="1"/>
</dbReference>
<keyword evidence="4" id="KW-0418">Kinase</keyword>
<dbReference type="EMBL" id="CAUYUJ010013425">
    <property type="protein sequence ID" value="CAK0836175.1"/>
    <property type="molecule type" value="Genomic_DNA"/>
</dbReference>
<keyword evidence="1" id="KW-0723">Serine/threonine-protein kinase</keyword>
<feature type="compositionally biased region" description="Basic and acidic residues" evidence="6">
    <location>
        <begin position="110"/>
        <end position="119"/>
    </location>
</feature>
<keyword evidence="2" id="KW-0808">Transferase</keyword>
<evidence type="ECO:0000256" key="5">
    <source>
        <dbReference type="ARBA" id="ARBA00022840"/>
    </source>
</evidence>
<keyword evidence="9" id="KW-1185">Reference proteome</keyword>
<evidence type="ECO:0000313" key="8">
    <source>
        <dbReference type="EMBL" id="CAK0836175.1"/>
    </source>
</evidence>
<accession>A0ABN9SUJ0</accession>
<dbReference type="InterPro" id="IPR000961">
    <property type="entry name" value="AGC-kinase_C"/>
</dbReference>
<evidence type="ECO:0000256" key="3">
    <source>
        <dbReference type="ARBA" id="ARBA00022741"/>
    </source>
</evidence>
<feature type="compositionally biased region" description="Basic and acidic residues" evidence="6">
    <location>
        <begin position="25"/>
        <end position="34"/>
    </location>
</feature>
<sequence length="166" mass="17774">MAPQPDDRPDYAVGEPGAPAAGPARRSEPSERLPMRPGGVQNLKSHAWFEGFKWEDMQSGKLAPPYKPVVKSKKDLANFSARPEDPTGPGRSSTRTLAPAGTRTSPPAPDEPRRCRASDVPRAARASAHAQSARRARFPFCLGLRGRGSLAGQSELKHLSRQGASG</sequence>
<protein>
    <recommendedName>
        <fullName evidence="7">AGC-kinase C-terminal domain-containing protein</fullName>
    </recommendedName>
</protein>
<gene>
    <name evidence="8" type="ORF">PCOR1329_LOCUS32762</name>
</gene>
<evidence type="ECO:0000256" key="4">
    <source>
        <dbReference type="ARBA" id="ARBA00022777"/>
    </source>
</evidence>
<feature type="domain" description="AGC-kinase C-terminal" evidence="7">
    <location>
        <begin position="50"/>
        <end position="166"/>
    </location>
</feature>
<evidence type="ECO:0000259" key="7">
    <source>
        <dbReference type="PROSITE" id="PS51285"/>
    </source>
</evidence>
<keyword evidence="5" id="KW-0067">ATP-binding</keyword>
<dbReference type="PROSITE" id="PS51285">
    <property type="entry name" value="AGC_KINASE_CTER"/>
    <property type="match status" value="1"/>
</dbReference>
<dbReference type="Gene3D" id="1.10.510.10">
    <property type="entry name" value="Transferase(Phosphotransferase) domain 1"/>
    <property type="match status" value="1"/>
</dbReference>
<feature type="compositionally biased region" description="Basic and acidic residues" evidence="6">
    <location>
        <begin position="1"/>
        <end position="10"/>
    </location>
</feature>
<evidence type="ECO:0000256" key="6">
    <source>
        <dbReference type="SAM" id="MobiDB-lite"/>
    </source>
</evidence>
<organism evidence="8 9">
    <name type="scientific">Prorocentrum cordatum</name>
    <dbReference type="NCBI Taxonomy" id="2364126"/>
    <lineage>
        <taxon>Eukaryota</taxon>
        <taxon>Sar</taxon>
        <taxon>Alveolata</taxon>
        <taxon>Dinophyceae</taxon>
        <taxon>Prorocentrales</taxon>
        <taxon>Prorocentraceae</taxon>
        <taxon>Prorocentrum</taxon>
    </lineage>
</organism>
<dbReference type="PANTHER" id="PTHR24353:SF147">
    <property type="entry name" value="CGMP-DEPENDENT SERINE_THREONIN PROTEIN KINASE-RELATED"/>
    <property type="match status" value="1"/>
</dbReference>
<reference evidence="8" key="1">
    <citation type="submission" date="2023-10" db="EMBL/GenBank/DDBJ databases">
        <authorList>
            <person name="Chen Y."/>
            <person name="Shah S."/>
            <person name="Dougan E. K."/>
            <person name="Thang M."/>
            <person name="Chan C."/>
        </authorList>
    </citation>
    <scope>NUCLEOTIDE SEQUENCE [LARGE SCALE GENOMIC DNA]</scope>
</reference>
<evidence type="ECO:0000256" key="2">
    <source>
        <dbReference type="ARBA" id="ARBA00022679"/>
    </source>
</evidence>
<comment type="caution">
    <text evidence="8">The sequence shown here is derived from an EMBL/GenBank/DDBJ whole genome shotgun (WGS) entry which is preliminary data.</text>
</comment>
<keyword evidence="3" id="KW-0547">Nucleotide-binding</keyword>
<feature type="compositionally biased region" description="Low complexity" evidence="6">
    <location>
        <begin position="15"/>
        <end position="24"/>
    </location>
</feature>
<feature type="region of interest" description="Disordered" evidence="6">
    <location>
        <begin position="1"/>
        <end position="41"/>
    </location>
</feature>
<feature type="region of interest" description="Disordered" evidence="6">
    <location>
        <begin position="74"/>
        <end position="138"/>
    </location>
</feature>
<dbReference type="Proteomes" id="UP001189429">
    <property type="component" value="Unassembled WGS sequence"/>
</dbReference>
<proteinExistence type="predicted"/>
<name>A0ABN9SUJ0_9DINO</name>
<dbReference type="Gene3D" id="3.30.200.20">
    <property type="entry name" value="Phosphorylase Kinase, domain 1"/>
    <property type="match status" value="1"/>
</dbReference>
<evidence type="ECO:0000313" key="9">
    <source>
        <dbReference type="Proteomes" id="UP001189429"/>
    </source>
</evidence>
<evidence type="ECO:0000256" key="1">
    <source>
        <dbReference type="ARBA" id="ARBA00022527"/>
    </source>
</evidence>